<keyword evidence="4" id="KW-1185">Reference proteome</keyword>
<organism evidence="2">
    <name type="scientific">Hexamita inflata</name>
    <dbReference type="NCBI Taxonomy" id="28002"/>
    <lineage>
        <taxon>Eukaryota</taxon>
        <taxon>Metamonada</taxon>
        <taxon>Diplomonadida</taxon>
        <taxon>Hexamitidae</taxon>
        <taxon>Hexamitinae</taxon>
        <taxon>Hexamita</taxon>
    </lineage>
</organism>
<evidence type="ECO:0000256" key="1">
    <source>
        <dbReference type="SAM" id="Coils"/>
    </source>
</evidence>
<reference evidence="3 4" key="2">
    <citation type="submission" date="2024-07" db="EMBL/GenBank/DDBJ databases">
        <authorList>
            <person name="Akdeniz Z."/>
        </authorList>
    </citation>
    <scope>NUCLEOTIDE SEQUENCE [LARGE SCALE GENOMIC DNA]</scope>
</reference>
<keyword evidence="1" id="KW-0175">Coiled coil</keyword>
<proteinExistence type="predicted"/>
<evidence type="ECO:0000313" key="2">
    <source>
        <dbReference type="EMBL" id="CAI9929596.1"/>
    </source>
</evidence>
<dbReference type="EMBL" id="CATOUU010000440">
    <property type="protein sequence ID" value="CAI9929596.1"/>
    <property type="molecule type" value="Genomic_DNA"/>
</dbReference>
<dbReference type="EMBL" id="CAXDID020000029">
    <property type="protein sequence ID" value="CAL5992706.1"/>
    <property type="molecule type" value="Genomic_DNA"/>
</dbReference>
<gene>
    <name evidence="3" type="ORF">HINF_LOCUS12710</name>
    <name evidence="2" type="ORF">HINF_LOCUS17241</name>
</gene>
<dbReference type="Proteomes" id="UP001642409">
    <property type="component" value="Unassembled WGS sequence"/>
</dbReference>
<name>A0AA86P0X6_9EUKA</name>
<accession>A0AA86P0X6</accession>
<sequence length="456" mass="53236">MPPKQFSQQFDNQTQELANQQFFTSFLNTDLDTDAAGVGKDSTQMYIEAAANVLNSISSWDPGAANTLKVVIDYLVSDARLKPYELDQQKQIAKEAVQQTNDLQVKLQKISLLNLNQNQQISQQKQKIDQQSTTIIQNDYDIQKYVATIEQSNKDIKKLQEQLSATIYEQLDIKNERDSAVRRQNIMAAQQIEFRALYEQLLINKQELQIKFEKVVTRETDLRQNLALRDAEYEEAKIIIKKTQDELIAVKNALENHQSIYEEEKMIMNKKFEALQSERNQLLVQNQVYSDQAYKISSNVNQKQRIIDKLQDQLTQLNYQLAKANQQPVVEYRVPTPIQTVDFQCQVTNSIKLLDKEKFYEVLLDPNTPIDEVLECIDAEMSQTSQEFSFNDNMKDITERDNYDMLLKKIQAKFVSKLQFEQMKALNQQMKQKYIKYKQKYTVVGPRNAFLNQEEE</sequence>
<evidence type="ECO:0000313" key="4">
    <source>
        <dbReference type="Proteomes" id="UP001642409"/>
    </source>
</evidence>
<protein>
    <submittedName>
        <fullName evidence="2">Uncharacterized protein</fullName>
    </submittedName>
</protein>
<feature type="coiled-coil region" evidence="1">
    <location>
        <begin position="300"/>
        <end position="327"/>
    </location>
</feature>
<reference evidence="2" key="1">
    <citation type="submission" date="2023-06" db="EMBL/GenBank/DDBJ databases">
        <authorList>
            <person name="Kurt Z."/>
        </authorList>
    </citation>
    <scope>NUCLEOTIDE SEQUENCE</scope>
</reference>
<feature type="coiled-coil region" evidence="1">
    <location>
        <begin position="142"/>
        <end position="169"/>
    </location>
</feature>
<dbReference type="AlphaFoldDB" id="A0AA86P0X6"/>
<evidence type="ECO:0000313" key="3">
    <source>
        <dbReference type="EMBL" id="CAL5992706.1"/>
    </source>
</evidence>
<comment type="caution">
    <text evidence="2">The sequence shown here is derived from an EMBL/GenBank/DDBJ whole genome shotgun (WGS) entry which is preliminary data.</text>
</comment>